<evidence type="ECO:0000313" key="2">
    <source>
        <dbReference type="Proteomes" id="UP000001190"/>
    </source>
</evidence>
<evidence type="ECO:0008006" key="3">
    <source>
        <dbReference type="Google" id="ProtNLM"/>
    </source>
</evidence>
<gene>
    <name evidence="1" type="ordered locus">MMAR_4107</name>
</gene>
<reference evidence="1 2" key="1">
    <citation type="journal article" date="2008" name="Genome Res.">
        <title>Insights from the complete genome sequence of Mycobacterium marinum on the evolution of Mycobacterium tuberculosis.</title>
        <authorList>
            <person name="Stinear T.P."/>
            <person name="Seemann T."/>
            <person name="Harrison P.F."/>
            <person name="Jenkin G.A."/>
            <person name="Davies J.K."/>
            <person name="Johnson P.D."/>
            <person name="Abdellah Z."/>
            <person name="Arrowsmith C."/>
            <person name="Chillingworth T."/>
            <person name="Churcher C."/>
            <person name="Clarke K."/>
            <person name="Cronin A."/>
            <person name="Davis P."/>
            <person name="Goodhead I."/>
            <person name="Holroyd N."/>
            <person name="Jagels K."/>
            <person name="Lord A."/>
            <person name="Moule S."/>
            <person name="Mungall K."/>
            <person name="Norbertczak H."/>
            <person name="Quail M.A."/>
            <person name="Rabbinowitsch E."/>
            <person name="Walker D."/>
            <person name="White B."/>
            <person name="Whitehead S."/>
            <person name="Small P.L."/>
            <person name="Brosch R."/>
            <person name="Ramakrishnan L."/>
            <person name="Fischbach M.A."/>
            <person name="Parkhill J."/>
            <person name="Cole S.T."/>
        </authorList>
    </citation>
    <scope>NUCLEOTIDE SEQUENCE [LARGE SCALE GENOMIC DNA]</scope>
    <source>
        <strain evidence="2">ATCC BAA-535 / M</strain>
    </source>
</reference>
<name>B2HR83_MYCMM</name>
<dbReference type="eggNOG" id="ENOG5032C9J">
    <property type="taxonomic scope" value="Bacteria"/>
</dbReference>
<protein>
    <recommendedName>
        <fullName evidence="3">PE family protein</fullName>
    </recommendedName>
</protein>
<dbReference type="Proteomes" id="UP000001190">
    <property type="component" value="Chromosome"/>
</dbReference>
<dbReference type="KEGG" id="mmi:MMAR_4107"/>
<proteinExistence type="predicted"/>
<accession>B2HR83</accession>
<evidence type="ECO:0000313" key="1">
    <source>
        <dbReference type="EMBL" id="ACC42514.1"/>
    </source>
</evidence>
<dbReference type="EMBL" id="CP000854">
    <property type="protein sequence ID" value="ACC42514.1"/>
    <property type="molecule type" value="Genomic_DNA"/>
</dbReference>
<organism evidence="1 2">
    <name type="scientific">Mycobacterium marinum (strain ATCC BAA-535 / M)</name>
    <dbReference type="NCBI Taxonomy" id="216594"/>
    <lineage>
        <taxon>Bacteria</taxon>
        <taxon>Bacillati</taxon>
        <taxon>Actinomycetota</taxon>
        <taxon>Actinomycetes</taxon>
        <taxon>Mycobacteriales</taxon>
        <taxon>Mycobacteriaceae</taxon>
        <taxon>Mycobacterium</taxon>
        <taxon>Mycobacterium ulcerans group</taxon>
    </lineage>
</organism>
<dbReference type="AlphaFoldDB" id="B2HR83"/>
<dbReference type="HOGENOM" id="CLU_147965_3_1_11"/>
<keyword evidence="2" id="KW-1185">Reference proteome</keyword>
<sequence length="98" mass="9415">MAMGQGLQVVPAELAATAAQWSALSSQLVGTPPTSGQPFQATTAAMNAVNAAIDVAAAAFTARTQTTASGVTAASGGYTAQEAASAAEMGAITGVTVV</sequence>